<dbReference type="EMBL" id="JALJOQ010000072">
    <property type="protein sequence ID" value="KAK9802051.1"/>
    <property type="molecule type" value="Genomic_DNA"/>
</dbReference>
<feature type="region of interest" description="Disordered" evidence="1">
    <location>
        <begin position="556"/>
        <end position="586"/>
    </location>
</feature>
<evidence type="ECO:0000313" key="2">
    <source>
        <dbReference type="EMBL" id="KAK9802051.1"/>
    </source>
</evidence>
<accession>A0AAW1NYR7</accession>
<keyword evidence="3" id="KW-1185">Reference proteome</keyword>
<evidence type="ECO:0000313" key="3">
    <source>
        <dbReference type="Proteomes" id="UP001465755"/>
    </source>
</evidence>
<sequence length="1070" mass="114523">MTLKLSQPKLQRSVAEQALAHCAIGSSKANKPTQLVGRTCNRSQARAAIQKAPDRIRKRLGSQARKPAGGSLEGWRRSGPAYCIPAAVLYHPADTSRRTCGSAADAAAVATGPEASCAARSGVPAGISQSNVFFSWSLPLLTNAGNANSLDWHSQYWASRHTESMRALLPDLVDVLLGWAFDENFPDAAKPLVADCFVSFRSAWAQHTQFAQPLVGSLLGDLQKLVAPESARDVPTARRLLALCNCWTAIMRAAGPHLNLDWSGLCSGFLAVLAAAHEGFQPIVRFTPAMVNFAEELCYYGQDSQQAIFDGMQGGLLPTDPAWAVLAVALELAVCTASDVRMAAARTVRRVLSYRLDVIQKCPPAVLGRLLVQGALVSSSDLTGPVAEAWQSVLDLIANSVRHEDISIAAAIQAANSSYHSCPKRDMMTWAAPTSKAWLNWQRLEQAGKGQGAAGPSVGLLLEFLGAVDRGMLAAVQGALHGSASLCPTTAIAFFAANQKACNEWMARMLALQLQAAVAAGAHEATACYFFRRLQMLAAKAAKLKKQLLERSKLDADTNGVTSEDKGASGLKVSGKEASGSDTPEKKLLLRRTDARQGGAAFGALASNVSMDSAGPAPSTFVWLDAFELQAKGQLEGAAKAAKAEVEHLLPAGGGSVRGDSRGLFRLLSSLLCEAYVGVCDWEGLQLWMQEMQVLLAEVQSAAAAAAKSSKAAGQEQEATAKQAALEIHEDCSAAWAAAARWYQQHLVSTSPETWLESTTMAANTAQATSSLDESSQAALQDLALCLCQSLATSGGSSGSASKNLASLLVLLRILRAHSQTVAPIIMQHHERISARVWHAVIPQLFAQLHHHDEAVRQAACTILQQVQAAFPEAVLYPALAQARQDESATQQVLGLVSAARARQPQMLSQLEGIMGEMERITVLPEELWHSILQSLQVDILRRAAVLHSEATRLASIPSAQDRQRIMQERYAAVMLPPILTLQRHLRSLSSPDRGQHESSPGPTPHEARFRNKFLLQLEAAKSSLQAPDFSEAAGSFEEAFVPLRTVARAIADDCRLSKLAMAEVVLQLN</sequence>
<dbReference type="Proteomes" id="UP001465755">
    <property type="component" value="Unassembled WGS sequence"/>
</dbReference>
<dbReference type="InterPro" id="IPR016024">
    <property type="entry name" value="ARM-type_fold"/>
</dbReference>
<dbReference type="SUPFAM" id="SSF48371">
    <property type="entry name" value="ARM repeat"/>
    <property type="match status" value="1"/>
</dbReference>
<comment type="caution">
    <text evidence="2">The sequence shown here is derived from an EMBL/GenBank/DDBJ whole genome shotgun (WGS) entry which is preliminary data.</text>
</comment>
<proteinExistence type="predicted"/>
<feature type="region of interest" description="Disordered" evidence="1">
    <location>
        <begin position="46"/>
        <end position="72"/>
    </location>
</feature>
<reference evidence="2 3" key="1">
    <citation type="journal article" date="2024" name="Nat. Commun.">
        <title>Phylogenomics reveals the evolutionary origins of lichenization in chlorophyte algae.</title>
        <authorList>
            <person name="Puginier C."/>
            <person name="Libourel C."/>
            <person name="Otte J."/>
            <person name="Skaloud P."/>
            <person name="Haon M."/>
            <person name="Grisel S."/>
            <person name="Petersen M."/>
            <person name="Berrin J.G."/>
            <person name="Delaux P.M."/>
            <person name="Dal Grande F."/>
            <person name="Keller J."/>
        </authorList>
    </citation>
    <scope>NUCLEOTIDE SEQUENCE [LARGE SCALE GENOMIC DNA]</scope>
    <source>
        <strain evidence="2 3">SAG 2036</strain>
    </source>
</reference>
<dbReference type="AlphaFoldDB" id="A0AAW1NYR7"/>
<organism evidence="2 3">
    <name type="scientific">Symbiochloris irregularis</name>
    <dbReference type="NCBI Taxonomy" id="706552"/>
    <lineage>
        <taxon>Eukaryota</taxon>
        <taxon>Viridiplantae</taxon>
        <taxon>Chlorophyta</taxon>
        <taxon>core chlorophytes</taxon>
        <taxon>Trebouxiophyceae</taxon>
        <taxon>Trebouxiales</taxon>
        <taxon>Trebouxiaceae</taxon>
        <taxon>Symbiochloris</taxon>
    </lineage>
</organism>
<protein>
    <submittedName>
        <fullName evidence="2">Uncharacterized protein</fullName>
    </submittedName>
</protein>
<evidence type="ECO:0000256" key="1">
    <source>
        <dbReference type="SAM" id="MobiDB-lite"/>
    </source>
</evidence>
<gene>
    <name evidence="2" type="ORF">WJX73_007032</name>
</gene>
<name>A0AAW1NYR7_9CHLO</name>